<dbReference type="GO" id="GO:0015074">
    <property type="term" value="P:DNA integration"/>
    <property type="evidence" value="ECO:0007669"/>
    <property type="project" value="InterPro"/>
</dbReference>
<dbReference type="eggNOG" id="COG2801">
    <property type="taxonomic scope" value="Bacteria"/>
</dbReference>
<dbReference type="InterPro" id="IPR001584">
    <property type="entry name" value="Integrase_cat-core"/>
</dbReference>
<dbReference type="InterPro" id="IPR012337">
    <property type="entry name" value="RNaseH-like_sf"/>
</dbReference>
<evidence type="ECO:0000313" key="3">
    <source>
        <dbReference type="EMBL" id="ABY22145.1"/>
    </source>
</evidence>
<feature type="region of interest" description="Disordered" evidence="1">
    <location>
        <begin position="76"/>
        <end position="104"/>
    </location>
</feature>
<name>A9WLW4_RENSM</name>
<evidence type="ECO:0000259" key="2">
    <source>
        <dbReference type="Pfam" id="PF13683"/>
    </source>
</evidence>
<dbReference type="Proteomes" id="UP000002007">
    <property type="component" value="Chromosome"/>
</dbReference>
<feature type="compositionally biased region" description="Basic and acidic residues" evidence="1">
    <location>
        <begin position="88"/>
        <end position="102"/>
    </location>
</feature>
<organism evidence="3 4">
    <name type="scientific">Renibacterium salmoninarum (strain ATCC 33209 / DSM 20767 / JCM 11484 / NBRC 15589 / NCIMB 2235)</name>
    <dbReference type="NCBI Taxonomy" id="288705"/>
    <lineage>
        <taxon>Bacteria</taxon>
        <taxon>Bacillati</taxon>
        <taxon>Actinomycetota</taxon>
        <taxon>Actinomycetes</taxon>
        <taxon>Micrococcales</taxon>
        <taxon>Micrococcaceae</taxon>
        <taxon>Renibacterium</taxon>
    </lineage>
</organism>
<accession>A9WLW4</accession>
<reference evidence="4" key="1">
    <citation type="journal article" date="2008" name="J. Bacteriol.">
        <title>Genome sequence of the fish pathogen Renibacterium salmoninarum suggests reductive evolution away from an environmental Arthrobacter ancestor.</title>
        <authorList>
            <person name="Wiens G.D."/>
            <person name="Rockey D.D."/>
            <person name="Wu Z."/>
            <person name="Chang J."/>
            <person name="Levy R."/>
            <person name="Crane S."/>
            <person name="Chen D.S."/>
            <person name="Capri G.R."/>
            <person name="Burnett J.R."/>
            <person name="Sudheesh P.S."/>
            <person name="Schipma M.J."/>
            <person name="Burd H."/>
            <person name="Bhattacharyya A."/>
            <person name="Rhodes L.D."/>
            <person name="Kaul R."/>
            <person name="Strom M.S."/>
        </authorList>
    </citation>
    <scope>NUCLEOTIDE SEQUENCE [LARGE SCALE GENOMIC DNA]</scope>
    <source>
        <strain evidence="4">ATCC 33209 / DSM 20767 / JCM 11484 / NBRC 15589 / NCIMB 2235</strain>
    </source>
</reference>
<feature type="domain" description="Integrase catalytic" evidence="2">
    <location>
        <begin position="2"/>
        <end position="59"/>
    </location>
</feature>
<dbReference type="EMBL" id="CP000910">
    <property type="protein sequence ID" value="ABY22145.1"/>
    <property type="molecule type" value="Genomic_DNA"/>
</dbReference>
<protein>
    <submittedName>
        <fullName evidence="3">OrfB</fullName>
    </submittedName>
</protein>
<keyword evidence="4" id="KW-1185">Reference proteome</keyword>
<dbReference type="AlphaFoldDB" id="A9WLW4"/>
<dbReference type="STRING" id="288705.RSal33209_0391"/>
<dbReference type="Pfam" id="PF13683">
    <property type="entry name" value="rve_3"/>
    <property type="match status" value="1"/>
</dbReference>
<dbReference type="SUPFAM" id="SSF53098">
    <property type="entry name" value="Ribonuclease H-like"/>
    <property type="match status" value="1"/>
</dbReference>
<evidence type="ECO:0000256" key="1">
    <source>
        <dbReference type="SAM" id="MobiDB-lite"/>
    </source>
</evidence>
<dbReference type="KEGG" id="rsa:RSal33209_0391"/>
<proteinExistence type="predicted"/>
<sequence>MGDSYDNALAETINGLYKTELIKPGKPWRTLEEVEIGTAEWADWYNHRRLYQYCGDIPPVELENHYYISLPEHGSRRQAHRLRNPPDTPERFKMHENGDLRNPHRVTHVPKHAVESVTTGVDSLRGHRATKCLLN</sequence>
<gene>
    <name evidence="3" type="ordered locus">RSal33209_0391</name>
</gene>
<dbReference type="HOGENOM" id="CLU_1884080_0_0_11"/>
<evidence type="ECO:0000313" key="4">
    <source>
        <dbReference type="Proteomes" id="UP000002007"/>
    </source>
</evidence>